<organism evidence="4">
    <name type="scientific">Tomato leaf curl Kumasi virus</name>
    <dbReference type="NCBI Taxonomy" id="548915"/>
    <lineage>
        <taxon>Viruses</taxon>
        <taxon>Monodnaviria</taxon>
        <taxon>Shotokuvirae</taxon>
        <taxon>Cressdnaviricota</taxon>
        <taxon>Repensiviricetes</taxon>
        <taxon>Geplafuvirales</taxon>
        <taxon>Geminiviridae</taxon>
        <taxon>Begomovirus</taxon>
    </lineage>
</organism>
<reference evidence="4" key="1">
    <citation type="submission" date="2015-08" db="EMBL/GenBank/DDBJ databases">
        <title>Genetic analysis of begomoviruses and betasatellites associated with tomato leaf curl disease in Ghana.</title>
        <authorList>
            <person name="Mater Y.J."/>
            <person name="Chen L.-F."/>
            <person name="Gilbertson R.L."/>
            <person name="Osei M.K."/>
        </authorList>
    </citation>
    <scope>NUCLEOTIDE SEQUENCE</scope>
    <source>
        <strain evidence="4">GH-Ago-12</strain>
    </source>
</reference>
<proteinExistence type="inferred from homology"/>
<evidence type="ECO:0000256" key="3">
    <source>
        <dbReference type="SAM" id="MobiDB-lite"/>
    </source>
</evidence>
<sequence>MGNHICIPLFSSRGNSRVPTIVSSIAYTQAVAPVSTPTIRQLSPVPMSSPTSTRTETLSSGVSFRSTEDLQEEGNRQQMMLTPRQLTQAVSLRLLTYLEN</sequence>
<evidence type="ECO:0000256" key="2">
    <source>
        <dbReference type="ARBA" id="ARBA00022581"/>
    </source>
</evidence>
<keyword evidence="2" id="KW-0945">Host-virus interaction</keyword>
<dbReference type="InterPro" id="IPR002488">
    <property type="entry name" value="Gemini_C4"/>
</dbReference>
<protein>
    <submittedName>
        <fullName evidence="4">Pathogenicity determinant</fullName>
    </submittedName>
</protein>
<feature type="region of interest" description="Disordered" evidence="3">
    <location>
        <begin position="42"/>
        <end position="75"/>
    </location>
</feature>
<name>A0A0X8DRI4_9GEMI</name>
<evidence type="ECO:0000313" key="4">
    <source>
        <dbReference type="EMBL" id="AMB51323.1"/>
    </source>
</evidence>
<evidence type="ECO:0000256" key="1">
    <source>
        <dbReference type="ARBA" id="ARBA00008996"/>
    </source>
</evidence>
<dbReference type="Pfam" id="PF01492">
    <property type="entry name" value="Gemini_C4"/>
    <property type="match status" value="1"/>
</dbReference>
<gene>
    <name evidence="4" type="primary">C4</name>
</gene>
<comment type="similarity">
    <text evidence="1">Belongs to the geminiviridae protein AC4/C4 family.</text>
</comment>
<dbReference type="EMBL" id="KT382325">
    <property type="protein sequence ID" value="AMB51323.1"/>
    <property type="molecule type" value="Genomic_DNA"/>
</dbReference>
<feature type="compositionally biased region" description="Polar residues" evidence="3">
    <location>
        <begin position="42"/>
        <end position="65"/>
    </location>
</feature>
<accession>A0A0X8DRI4</accession>